<gene>
    <name evidence="11" type="ORF">CK820_G0049709</name>
</gene>
<evidence type="ECO:0000256" key="9">
    <source>
        <dbReference type="ARBA" id="ARBA00023242"/>
    </source>
</evidence>
<evidence type="ECO:0000256" key="5">
    <source>
        <dbReference type="ARBA" id="ARBA00023015"/>
    </source>
</evidence>
<dbReference type="GO" id="GO:0008270">
    <property type="term" value="F:zinc ion binding"/>
    <property type="evidence" value="ECO:0007669"/>
    <property type="project" value="UniProtKB-KW"/>
</dbReference>
<evidence type="ECO:0000256" key="7">
    <source>
        <dbReference type="ARBA" id="ARBA00023155"/>
    </source>
</evidence>
<evidence type="ECO:0000256" key="8">
    <source>
        <dbReference type="ARBA" id="ARBA00023163"/>
    </source>
</evidence>
<evidence type="ECO:0000256" key="3">
    <source>
        <dbReference type="ARBA" id="ARBA00022771"/>
    </source>
</evidence>
<dbReference type="AlphaFoldDB" id="A0A2J8J8Z1"/>
<dbReference type="GO" id="GO:0003677">
    <property type="term" value="F:DNA binding"/>
    <property type="evidence" value="ECO:0007669"/>
    <property type="project" value="UniProtKB-KW"/>
</dbReference>
<proteinExistence type="predicted"/>
<evidence type="ECO:0000313" key="11">
    <source>
        <dbReference type="EMBL" id="PNI19223.1"/>
    </source>
</evidence>
<evidence type="ECO:0000256" key="2">
    <source>
        <dbReference type="ARBA" id="ARBA00022737"/>
    </source>
</evidence>
<dbReference type="InterPro" id="IPR038861">
    <property type="entry name" value="ADNP/ADNP2"/>
</dbReference>
<feature type="domain" description="ADNP zinc finger" evidence="10">
    <location>
        <begin position="1"/>
        <end position="43"/>
    </location>
</feature>
<evidence type="ECO:0000256" key="6">
    <source>
        <dbReference type="ARBA" id="ARBA00023125"/>
    </source>
</evidence>
<comment type="caution">
    <text evidence="11">The sequence shown here is derived from an EMBL/GenBank/DDBJ whole genome shotgun (WGS) entry which is preliminary data.</text>
</comment>
<keyword evidence="1" id="KW-0479">Metal-binding</keyword>
<feature type="non-terminal residue" evidence="11">
    <location>
        <position position="1"/>
    </location>
</feature>
<keyword evidence="7" id="KW-0371">Homeobox</keyword>
<keyword evidence="5" id="KW-0805">Transcription regulation</keyword>
<dbReference type="Proteomes" id="UP000236370">
    <property type="component" value="Unassembled WGS sequence"/>
</dbReference>
<name>A0A2J8J8Z1_PANTR</name>
<dbReference type="PANTHER" id="PTHR15740">
    <property type="entry name" value="NEUROPROTECTIVE PEPTIDE-CONTAINING PROTEIN"/>
    <property type="match status" value="1"/>
</dbReference>
<organism evidence="11 12">
    <name type="scientific">Pan troglodytes</name>
    <name type="common">Chimpanzee</name>
    <dbReference type="NCBI Taxonomy" id="9598"/>
    <lineage>
        <taxon>Eukaryota</taxon>
        <taxon>Metazoa</taxon>
        <taxon>Chordata</taxon>
        <taxon>Craniata</taxon>
        <taxon>Vertebrata</taxon>
        <taxon>Euteleostomi</taxon>
        <taxon>Mammalia</taxon>
        <taxon>Eutheria</taxon>
        <taxon>Euarchontoglires</taxon>
        <taxon>Primates</taxon>
        <taxon>Haplorrhini</taxon>
        <taxon>Catarrhini</taxon>
        <taxon>Hominidae</taxon>
        <taxon>Pan</taxon>
    </lineage>
</organism>
<keyword evidence="8" id="KW-0804">Transcription</keyword>
<evidence type="ECO:0000259" key="10">
    <source>
        <dbReference type="Pfam" id="PF19627"/>
    </source>
</evidence>
<evidence type="ECO:0000256" key="1">
    <source>
        <dbReference type="ARBA" id="ARBA00022723"/>
    </source>
</evidence>
<protein>
    <submittedName>
        <fullName evidence="11">ADNP2 isoform 4</fullName>
    </submittedName>
</protein>
<evidence type="ECO:0000256" key="4">
    <source>
        <dbReference type="ARBA" id="ARBA00022833"/>
    </source>
</evidence>
<dbReference type="InterPro" id="IPR045762">
    <property type="entry name" value="ADNP_Znf"/>
</dbReference>
<keyword evidence="9" id="KW-0539">Nucleus</keyword>
<sequence>LVDIGLDSCKELLKDLKGFDPGDKYFHNTSWGDVSLWEPSGKKVLLAPSSVSDSAHPRLDLAVPSHQLLWSKSCWPWEFGL</sequence>
<keyword evidence="4" id="KW-0862">Zinc</keyword>
<dbReference type="EMBL" id="NBAG03000499">
    <property type="protein sequence ID" value="PNI19223.1"/>
    <property type="molecule type" value="Genomic_DNA"/>
</dbReference>
<reference evidence="11 12" key="1">
    <citation type="submission" date="2017-12" db="EMBL/GenBank/DDBJ databases">
        <title>High-resolution comparative analysis of great ape genomes.</title>
        <authorList>
            <person name="Pollen A."/>
            <person name="Hastie A."/>
            <person name="Hormozdiari F."/>
            <person name="Dougherty M."/>
            <person name="Liu R."/>
            <person name="Chaisson M."/>
            <person name="Hoppe E."/>
            <person name="Hill C."/>
            <person name="Pang A."/>
            <person name="Hillier L."/>
            <person name="Baker C."/>
            <person name="Armstrong J."/>
            <person name="Shendure J."/>
            <person name="Paten B."/>
            <person name="Wilson R."/>
            <person name="Chao H."/>
            <person name="Schneider V."/>
            <person name="Ventura M."/>
            <person name="Kronenberg Z."/>
            <person name="Murali S."/>
            <person name="Gordon D."/>
            <person name="Cantsilieris S."/>
            <person name="Munson K."/>
            <person name="Nelson B."/>
            <person name="Raja A."/>
            <person name="Underwood J."/>
            <person name="Diekhans M."/>
            <person name="Fiddes I."/>
            <person name="Haussler D."/>
            <person name="Eichler E."/>
        </authorList>
    </citation>
    <scope>NUCLEOTIDE SEQUENCE [LARGE SCALE GENOMIC DNA]</scope>
    <source>
        <strain evidence="11">Yerkes chimp pedigree #C0471</strain>
    </source>
</reference>
<dbReference type="PANTHER" id="PTHR15740:SF2">
    <property type="entry name" value="ACTIVITY-DEPENDENT NEUROPROTECTOR HOMEOBOX PROTEIN 2"/>
    <property type="match status" value="1"/>
</dbReference>
<dbReference type="Pfam" id="PF19627">
    <property type="entry name" value="ADNP_N"/>
    <property type="match status" value="1"/>
</dbReference>
<accession>A0A2J8J8Z1</accession>
<keyword evidence="6" id="KW-0238">DNA-binding</keyword>
<evidence type="ECO:0000313" key="12">
    <source>
        <dbReference type="Proteomes" id="UP000236370"/>
    </source>
</evidence>
<keyword evidence="3" id="KW-0863">Zinc-finger</keyword>
<keyword evidence="2" id="KW-0677">Repeat</keyword>